<evidence type="ECO:0000313" key="10">
    <source>
        <dbReference type="EMBL" id="VTQ95351.1"/>
    </source>
</evidence>
<dbReference type="NCBIfam" id="TIGR02433">
    <property type="entry name" value="lysidine_TilS_C"/>
    <property type="match status" value="1"/>
</dbReference>
<dbReference type="PANTHER" id="PTHR43033:SF1">
    <property type="entry name" value="TRNA(ILE)-LYSIDINE SYNTHASE-RELATED"/>
    <property type="match status" value="1"/>
</dbReference>
<comment type="catalytic activity">
    <reaction evidence="7 8">
        <text>cytidine(34) in tRNA(Ile2) + L-lysine + ATP = lysidine(34) in tRNA(Ile2) + AMP + diphosphate + H(+)</text>
        <dbReference type="Rhea" id="RHEA:43744"/>
        <dbReference type="Rhea" id="RHEA-COMP:10625"/>
        <dbReference type="Rhea" id="RHEA-COMP:10670"/>
        <dbReference type="ChEBI" id="CHEBI:15378"/>
        <dbReference type="ChEBI" id="CHEBI:30616"/>
        <dbReference type="ChEBI" id="CHEBI:32551"/>
        <dbReference type="ChEBI" id="CHEBI:33019"/>
        <dbReference type="ChEBI" id="CHEBI:82748"/>
        <dbReference type="ChEBI" id="CHEBI:83665"/>
        <dbReference type="ChEBI" id="CHEBI:456215"/>
        <dbReference type="EC" id="6.3.4.19"/>
    </reaction>
</comment>
<comment type="similarity">
    <text evidence="8">Belongs to the tRNA(Ile)-lysidine synthase family.</text>
</comment>
<keyword evidence="11" id="KW-1185">Reference proteome</keyword>
<dbReference type="SUPFAM" id="SSF56037">
    <property type="entry name" value="PheT/TilS domain"/>
    <property type="match status" value="1"/>
</dbReference>
<evidence type="ECO:0000256" key="2">
    <source>
        <dbReference type="ARBA" id="ARBA00022490"/>
    </source>
</evidence>
<dbReference type="RefSeq" id="WP_138211009.1">
    <property type="nucleotide sequence ID" value="NZ_CBCRUQ010000006.1"/>
</dbReference>
<evidence type="ECO:0000313" key="11">
    <source>
        <dbReference type="Proteomes" id="UP000308489"/>
    </source>
</evidence>
<comment type="function">
    <text evidence="8">Ligates lysine onto the cytidine present at position 34 of the AUA codon-specific tRNA(Ile) that contains the anticodon CAU, in an ATP-dependent manner. Cytidine is converted to lysidine, thus changing the amino acid specificity of the tRNA from methionine to isoleucine.</text>
</comment>
<comment type="subcellular location">
    <subcellularLocation>
        <location evidence="1 8">Cytoplasm</location>
    </subcellularLocation>
</comment>
<protein>
    <recommendedName>
        <fullName evidence="8">tRNA(Ile)-lysidine synthase</fullName>
        <ecNumber evidence="8">6.3.4.19</ecNumber>
    </recommendedName>
    <alternativeName>
        <fullName evidence="8">tRNA(Ile)-2-lysyl-cytidine synthase</fullName>
    </alternativeName>
    <alternativeName>
        <fullName evidence="8">tRNA(Ile)-lysidine synthetase</fullName>
    </alternativeName>
</protein>
<dbReference type="KEGG" id="hhw:NCTC503_02499"/>
<dbReference type="EMBL" id="LR590481">
    <property type="protein sequence ID" value="VTQ95351.1"/>
    <property type="molecule type" value="Genomic_DNA"/>
</dbReference>
<sequence>MIEKVMKSIRQHNMIDNGDKILVALSGGPDSVCLLHVLNKLRNELDIEICAAHVNHCLRGEESDKDEEYVVELCKNLNIELFRKRVDVKGYEKEHGVSCEVAGRNLRYNFFNELKEKYVINKIAVAHNANDQAETLLMRVMRGTGIDGLCGIKPVRDKVFIRPILNITRNEIESYCKRECLNPRIDKTNLENIYTRNKVRLELIPYMKENFNDDIIGALNRLAYNMQSDNEILDDISRQYYEKYCDIKNNKVIISKEAFKEKKGILTRIIRLALTSLTGDTYNFEKSHIYSIIDIQTHSNGKKVMLPSGIIAYNNYGEVHILFGKNLDVLKYKSTELKEQSLRIGEKNIISENMQVSLEVLDKKSIDVSDNNKYLKYFDYDKVCGNITLRYRREGDLFNPLGMQGNKKLKKAFIDMKIPKEIRDIIPLLCFNDEIAWIIGYRVSEKFKVTNKTQNVLKINIERGKANERRH</sequence>
<dbReference type="EC" id="6.3.4.19" evidence="8"/>
<proteinExistence type="inferred from homology"/>
<dbReference type="PANTHER" id="PTHR43033">
    <property type="entry name" value="TRNA(ILE)-LYSIDINE SYNTHASE-RELATED"/>
    <property type="match status" value="1"/>
</dbReference>
<dbReference type="GO" id="GO:0032267">
    <property type="term" value="F:tRNA(Ile)-lysidine synthase activity"/>
    <property type="evidence" value="ECO:0007669"/>
    <property type="project" value="UniProtKB-EC"/>
</dbReference>
<feature type="binding site" evidence="8">
    <location>
        <begin position="26"/>
        <end position="31"/>
    </location>
    <ligand>
        <name>ATP</name>
        <dbReference type="ChEBI" id="CHEBI:30616"/>
    </ligand>
</feature>
<evidence type="ECO:0000256" key="3">
    <source>
        <dbReference type="ARBA" id="ARBA00022598"/>
    </source>
</evidence>
<dbReference type="InterPro" id="IPR020825">
    <property type="entry name" value="Phe-tRNA_synthase-like_B3/B4"/>
</dbReference>
<name>A0A4U9RUA8_HATHI</name>
<dbReference type="SUPFAM" id="SSF82829">
    <property type="entry name" value="MesJ substrate recognition domain-like"/>
    <property type="match status" value="1"/>
</dbReference>
<dbReference type="NCBIfam" id="TIGR02432">
    <property type="entry name" value="lysidine_TilS_N"/>
    <property type="match status" value="1"/>
</dbReference>
<dbReference type="Gene3D" id="3.40.50.620">
    <property type="entry name" value="HUPs"/>
    <property type="match status" value="1"/>
</dbReference>
<evidence type="ECO:0000256" key="8">
    <source>
        <dbReference type="HAMAP-Rule" id="MF_01161"/>
    </source>
</evidence>
<dbReference type="OrthoDB" id="9807403at2"/>
<dbReference type="HAMAP" id="MF_01161">
    <property type="entry name" value="tRNA_Ile_lys_synt"/>
    <property type="match status" value="1"/>
</dbReference>
<comment type="domain">
    <text evidence="8">The N-terminal region contains the highly conserved SGGXDS motif, predicted to be a P-loop motif involved in ATP binding.</text>
</comment>
<dbReference type="InterPro" id="IPR012795">
    <property type="entry name" value="tRNA_Ile_lys_synt_N"/>
</dbReference>
<evidence type="ECO:0000256" key="7">
    <source>
        <dbReference type="ARBA" id="ARBA00048539"/>
    </source>
</evidence>
<accession>A0A4U9RUA8</accession>
<dbReference type="CDD" id="cd01992">
    <property type="entry name" value="TilS_N"/>
    <property type="match status" value="1"/>
</dbReference>
<dbReference type="Pfam" id="PF11734">
    <property type="entry name" value="TilS_C"/>
    <property type="match status" value="1"/>
</dbReference>
<gene>
    <name evidence="8 10" type="primary">tilS</name>
    <name evidence="10" type="ORF">NCTC503_02499</name>
</gene>
<evidence type="ECO:0000256" key="4">
    <source>
        <dbReference type="ARBA" id="ARBA00022694"/>
    </source>
</evidence>
<keyword evidence="3 8" id="KW-0436">Ligase</keyword>
<evidence type="ECO:0000256" key="1">
    <source>
        <dbReference type="ARBA" id="ARBA00004496"/>
    </source>
</evidence>
<dbReference type="InterPro" id="IPR011063">
    <property type="entry name" value="TilS/TtcA_N"/>
</dbReference>
<dbReference type="SMART" id="SM00977">
    <property type="entry name" value="TilS_C"/>
    <property type="match status" value="1"/>
</dbReference>
<dbReference type="AlphaFoldDB" id="A0A4U9RUA8"/>
<keyword evidence="4 8" id="KW-0819">tRNA processing</keyword>
<dbReference type="GO" id="GO:0005737">
    <property type="term" value="C:cytoplasm"/>
    <property type="evidence" value="ECO:0007669"/>
    <property type="project" value="UniProtKB-SubCell"/>
</dbReference>
<dbReference type="InterPro" id="IPR014729">
    <property type="entry name" value="Rossmann-like_a/b/a_fold"/>
</dbReference>
<dbReference type="Proteomes" id="UP000308489">
    <property type="component" value="Chromosome 1"/>
</dbReference>
<evidence type="ECO:0000259" key="9">
    <source>
        <dbReference type="SMART" id="SM00977"/>
    </source>
</evidence>
<dbReference type="GO" id="GO:0005524">
    <property type="term" value="F:ATP binding"/>
    <property type="evidence" value="ECO:0007669"/>
    <property type="project" value="UniProtKB-UniRule"/>
</dbReference>
<keyword evidence="2 8" id="KW-0963">Cytoplasm</keyword>
<evidence type="ECO:0000256" key="5">
    <source>
        <dbReference type="ARBA" id="ARBA00022741"/>
    </source>
</evidence>
<keyword evidence="5 8" id="KW-0547">Nucleotide-binding</keyword>
<keyword evidence="6 8" id="KW-0067">ATP-binding</keyword>
<feature type="domain" description="Lysidine-tRNA(Ile) synthetase C-terminal" evidence="9">
    <location>
        <begin position="387"/>
        <end position="459"/>
    </location>
</feature>
<dbReference type="GO" id="GO:0006400">
    <property type="term" value="P:tRNA modification"/>
    <property type="evidence" value="ECO:0007669"/>
    <property type="project" value="UniProtKB-UniRule"/>
</dbReference>
<evidence type="ECO:0000256" key="6">
    <source>
        <dbReference type="ARBA" id="ARBA00022840"/>
    </source>
</evidence>
<dbReference type="SUPFAM" id="SSF52402">
    <property type="entry name" value="Adenine nucleotide alpha hydrolases-like"/>
    <property type="match status" value="1"/>
</dbReference>
<dbReference type="Pfam" id="PF01171">
    <property type="entry name" value="ATP_bind_3"/>
    <property type="match status" value="1"/>
</dbReference>
<dbReference type="InterPro" id="IPR012094">
    <property type="entry name" value="tRNA_Ile_lys_synt"/>
</dbReference>
<dbReference type="Gene3D" id="3.50.40.10">
    <property type="entry name" value="Phenylalanyl-trna Synthetase, Chain B, domain 3"/>
    <property type="match status" value="1"/>
</dbReference>
<dbReference type="InterPro" id="IPR012796">
    <property type="entry name" value="Lysidine-tRNA-synth_C"/>
</dbReference>
<reference evidence="10 11" key="1">
    <citation type="submission" date="2019-05" db="EMBL/GenBank/DDBJ databases">
        <authorList>
            <consortium name="Pathogen Informatics"/>
        </authorList>
    </citation>
    <scope>NUCLEOTIDE SEQUENCE [LARGE SCALE GENOMIC DNA]</scope>
    <source>
        <strain evidence="10 11">NCTC503</strain>
    </source>
</reference>
<organism evidence="10 11">
    <name type="scientific">Hathewaya histolytica</name>
    <name type="common">Clostridium histolyticum</name>
    <dbReference type="NCBI Taxonomy" id="1498"/>
    <lineage>
        <taxon>Bacteria</taxon>
        <taxon>Bacillati</taxon>
        <taxon>Bacillota</taxon>
        <taxon>Clostridia</taxon>
        <taxon>Eubacteriales</taxon>
        <taxon>Clostridiaceae</taxon>
        <taxon>Hathewaya</taxon>
    </lineage>
</organism>